<sequence>MMPLFPVQFVVGEKNDRRRTALAKGILKMTRNLCDVALIVLEQGKDELMPTVLELMHVETQRLIDDYCIVEKE</sequence>
<reference evidence="1" key="1">
    <citation type="journal article" date="2015" name="Nature">
        <title>Complex archaea that bridge the gap between prokaryotes and eukaryotes.</title>
        <authorList>
            <person name="Spang A."/>
            <person name="Saw J.H."/>
            <person name="Jorgensen S.L."/>
            <person name="Zaremba-Niedzwiedzka K."/>
            <person name="Martijn J."/>
            <person name="Lind A.E."/>
            <person name="van Eijk R."/>
            <person name="Schleper C."/>
            <person name="Guy L."/>
            <person name="Ettema T.J."/>
        </authorList>
    </citation>
    <scope>NUCLEOTIDE SEQUENCE</scope>
</reference>
<comment type="caution">
    <text evidence="1">The sequence shown here is derived from an EMBL/GenBank/DDBJ whole genome shotgun (WGS) entry which is preliminary data.</text>
</comment>
<evidence type="ECO:0000313" key="1">
    <source>
        <dbReference type="EMBL" id="KKM18523.1"/>
    </source>
</evidence>
<dbReference type="AlphaFoldDB" id="A0A0F9K8W8"/>
<name>A0A0F9K8W8_9ZZZZ</name>
<protein>
    <submittedName>
        <fullName evidence="1">Uncharacterized protein</fullName>
    </submittedName>
</protein>
<dbReference type="EMBL" id="LAZR01014204">
    <property type="protein sequence ID" value="KKM18523.1"/>
    <property type="molecule type" value="Genomic_DNA"/>
</dbReference>
<gene>
    <name evidence="1" type="ORF">LCGC14_1664830</name>
</gene>
<organism evidence="1">
    <name type="scientific">marine sediment metagenome</name>
    <dbReference type="NCBI Taxonomy" id="412755"/>
    <lineage>
        <taxon>unclassified sequences</taxon>
        <taxon>metagenomes</taxon>
        <taxon>ecological metagenomes</taxon>
    </lineage>
</organism>
<proteinExistence type="predicted"/>
<accession>A0A0F9K8W8</accession>